<name>A0A5N6ZSU2_9EURO</name>
<feature type="compositionally biased region" description="Basic residues" evidence="1">
    <location>
        <begin position="132"/>
        <end position="146"/>
    </location>
</feature>
<evidence type="ECO:0000256" key="1">
    <source>
        <dbReference type="SAM" id="MobiDB-lite"/>
    </source>
</evidence>
<dbReference type="RefSeq" id="XP_031922401.1">
    <property type="nucleotide sequence ID" value="XM_032073430.1"/>
</dbReference>
<sequence length="160" mass="18092">MSFARLPALNPVEISVPYTQRPSTPRRPSFLGDLPTRDEYPSFFRPPRSETTSIRSTWSVVSPSSPSQSESESRGSSMESVELEALDLESKSSEGVDYSYREADQYYGRPPTSVPVVQSMVQSQGESSNRGKEKKKGPWRWKRKQKEKGFGVIRPKRTVT</sequence>
<evidence type="ECO:0000313" key="3">
    <source>
        <dbReference type="Proteomes" id="UP000326268"/>
    </source>
</evidence>
<proteinExistence type="predicted"/>
<gene>
    <name evidence="2" type="ORF">BDV27DRAFT_162727</name>
</gene>
<feature type="region of interest" description="Disordered" evidence="1">
    <location>
        <begin position="1"/>
        <end position="160"/>
    </location>
</feature>
<accession>A0A5N6ZSU2</accession>
<feature type="compositionally biased region" description="Low complexity" evidence="1">
    <location>
        <begin position="110"/>
        <end position="124"/>
    </location>
</feature>
<dbReference type="AlphaFoldDB" id="A0A5N6ZSU2"/>
<dbReference type="OrthoDB" id="269822at2759"/>
<dbReference type="EMBL" id="ML737832">
    <property type="protein sequence ID" value="KAE8359320.1"/>
    <property type="molecule type" value="Genomic_DNA"/>
</dbReference>
<feature type="compositionally biased region" description="Basic and acidic residues" evidence="1">
    <location>
        <begin position="88"/>
        <end position="104"/>
    </location>
</feature>
<dbReference type="GeneID" id="43657876"/>
<reference evidence="2 3" key="1">
    <citation type="submission" date="2019-04" db="EMBL/GenBank/DDBJ databases">
        <title>Friends and foes A comparative genomics studyof 23 Aspergillus species from section Flavi.</title>
        <authorList>
            <consortium name="DOE Joint Genome Institute"/>
            <person name="Kjaerbolling I."/>
            <person name="Vesth T."/>
            <person name="Frisvad J.C."/>
            <person name="Nybo J.L."/>
            <person name="Theobald S."/>
            <person name="Kildgaard S."/>
            <person name="Isbrandt T."/>
            <person name="Kuo A."/>
            <person name="Sato A."/>
            <person name="Lyhne E.K."/>
            <person name="Kogle M.E."/>
            <person name="Wiebenga A."/>
            <person name="Kun R.S."/>
            <person name="Lubbers R.J."/>
            <person name="Makela M.R."/>
            <person name="Barry K."/>
            <person name="Chovatia M."/>
            <person name="Clum A."/>
            <person name="Daum C."/>
            <person name="Haridas S."/>
            <person name="He G."/>
            <person name="LaButti K."/>
            <person name="Lipzen A."/>
            <person name="Mondo S."/>
            <person name="Riley R."/>
            <person name="Salamov A."/>
            <person name="Simmons B.A."/>
            <person name="Magnuson J.K."/>
            <person name="Henrissat B."/>
            <person name="Mortensen U.H."/>
            <person name="Larsen T.O."/>
            <person name="Devries R.P."/>
            <person name="Grigoriev I.V."/>
            <person name="Machida M."/>
            <person name="Baker S.E."/>
            <person name="Andersen M.R."/>
        </authorList>
    </citation>
    <scope>NUCLEOTIDE SEQUENCE [LARGE SCALE GENOMIC DNA]</scope>
    <source>
        <strain evidence="2 3">CBS 763.97</strain>
    </source>
</reference>
<keyword evidence="3" id="KW-1185">Reference proteome</keyword>
<feature type="compositionally biased region" description="Low complexity" evidence="1">
    <location>
        <begin position="53"/>
        <end position="80"/>
    </location>
</feature>
<dbReference type="Proteomes" id="UP000326268">
    <property type="component" value="Unassembled WGS sequence"/>
</dbReference>
<organism evidence="2 3">
    <name type="scientific">Aspergillus caelatus</name>
    <dbReference type="NCBI Taxonomy" id="61420"/>
    <lineage>
        <taxon>Eukaryota</taxon>
        <taxon>Fungi</taxon>
        <taxon>Dikarya</taxon>
        <taxon>Ascomycota</taxon>
        <taxon>Pezizomycotina</taxon>
        <taxon>Eurotiomycetes</taxon>
        <taxon>Eurotiomycetidae</taxon>
        <taxon>Eurotiales</taxon>
        <taxon>Aspergillaceae</taxon>
        <taxon>Aspergillus</taxon>
        <taxon>Aspergillus subgen. Circumdati</taxon>
    </lineage>
</organism>
<evidence type="ECO:0000313" key="2">
    <source>
        <dbReference type="EMBL" id="KAE8359320.1"/>
    </source>
</evidence>
<protein>
    <submittedName>
        <fullName evidence="2">Uncharacterized protein</fullName>
    </submittedName>
</protein>